<protein>
    <submittedName>
        <fullName evidence="2">Uncharacterized protein</fullName>
    </submittedName>
</protein>
<proteinExistence type="predicted"/>
<evidence type="ECO:0000256" key="1">
    <source>
        <dbReference type="SAM" id="MobiDB-lite"/>
    </source>
</evidence>
<dbReference type="EMBL" id="BARW01001032">
    <property type="protein sequence ID" value="GAI71773.1"/>
    <property type="molecule type" value="Genomic_DNA"/>
</dbReference>
<gene>
    <name evidence="2" type="ORF">S12H4_03601</name>
</gene>
<accession>X1QU34</accession>
<reference evidence="2" key="1">
    <citation type="journal article" date="2014" name="Front. Microbiol.">
        <title>High frequency of phylogenetically diverse reductive dehalogenase-homologous genes in deep subseafloor sedimentary metagenomes.</title>
        <authorList>
            <person name="Kawai M."/>
            <person name="Futagami T."/>
            <person name="Toyoda A."/>
            <person name="Takaki Y."/>
            <person name="Nishi S."/>
            <person name="Hori S."/>
            <person name="Arai W."/>
            <person name="Tsubouchi T."/>
            <person name="Morono Y."/>
            <person name="Uchiyama I."/>
            <person name="Ito T."/>
            <person name="Fujiyama A."/>
            <person name="Inagaki F."/>
            <person name="Takami H."/>
        </authorList>
    </citation>
    <scope>NUCLEOTIDE SEQUENCE</scope>
    <source>
        <strain evidence="2">Expedition CK06-06</strain>
    </source>
</reference>
<feature type="region of interest" description="Disordered" evidence="1">
    <location>
        <begin position="128"/>
        <end position="147"/>
    </location>
</feature>
<sequence>MSKEQRPSIPYDVAPGYPTYDQAVAYAEDFRTGAPGSYEGNERWAYYWQSSYLDVLTTQLLTNIYTVVSFPPAGFMVAYADDIEGYEHFRGWILEYDPGTESWSLLVSSEEVGIEEFKRLRKEYKSRGAGDAVPASSSTRTLSPGSSIIQQGIGKTESITSRGFLSIRNDPPHPKTAPIRSDGAGYQSLNLVASGRHVNNNADAF</sequence>
<evidence type="ECO:0000313" key="2">
    <source>
        <dbReference type="EMBL" id="GAI71773.1"/>
    </source>
</evidence>
<feature type="compositionally biased region" description="Low complexity" evidence="1">
    <location>
        <begin position="136"/>
        <end position="147"/>
    </location>
</feature>
<organism evidence="2">
    <name type="scientific">marine sediment metagenome</name>
    <dbReference type="NCBI Taxonomy" id="412755"/>
    <lineage>
        <taxon>unclassified sequences</taxon>
        <taxon>metagenomes</taxon>
        <taxon>ecological metagenomes</taxon>
    </lineage>
</organism>
<comment type="caution">
    <text evidence="2">The sequence shown here is derived from an EMBL/GenBank/DDBJ whole genome shotgun (WGS) entry which is preliminary data.</text>
</comment>
<dbReference type="AlphaFoldDB" id="X1QU34"/>
<name>X1QU34_9ZZZZ</name>